<dbReference type="InterPro" id="IPR025324">
    <property type="entry name" value="DUF4230"/>
</dbReference>
<dbReference type="EMBL" id="BNAY01000010">
    <property type="protein sequence ID" value="GHH32917.1"/>
    <property type="molecule type" value="Genomic_DNA"/>
</dbReference>
<proteinExistence type="predicted"/>
<keyword evidence="2" id="KW-1185">Reference proteome</keyword>
<protein>
    <recommendedName>
        <fullName evidence="3">Secreted protein</fullName>
    </recommendedName>
</protein>
<dbReference type="Pfam" id="PF14014">
    <property type="entry name" value="DUF4230"/>
    <property type="match status" value="1"/>
</dbReference>
<accession>A0ABQ3M550</accession>
<dbReference type="Proteomes" id="UP000635387">
    <property type="component" value="Unassembled WGS sequence"/>
</dbReference>
<evidence type="ECO:0000313" key="2">
    <source>
        <dbReference type="Proteomes" id="UP000635387"/>
    </source>
</evidence>
<reference evidence="2" key="1">
    <citation type="journal article" date="2019" name="Int. J. Syst. Evol. Microbiol.">
        <title>The Global Catalogue of Microorganisms (GCM) 10K type strain sequencing project: providing services to taxonomists for standard genome sequencing and annotation.</title>
        <authorList>
            <consortium name="The Broad Institute Genomics Platform"/>
            <consortium name="The Broad Institute Genome Sequencing Center for Infectious Disease"/>
            <person name="Wu L."/>
            <person name="Ma J."/>
        </authorList>
    </citation>
    <scope>NUCLEOTIDE SEQUENCE [LARGE SCALE GENOMIC DNA]</scope>
    <source>
        <strain evidence="2">CGMCC 4.7683</strain>
    </source>
</reference>
<name>A0ABQ3M550_9PSEU</name>
<comment type="caution">
    <text evidence="1">The sequence shown here is derived from an EMBL/GenBank/DDBJ whole genome shotgun (WGS) entry which is preliminary data.</text>
</comment>
<evidence type="ECO:0000313" key="1">
    <source>
        <dbReference type="EMBL" id="GHH32917.1"/>
    </source>
</evidence>
<evidence type="ECO:0008006" key="3">
    <source>
        <dbReference type="Google" id="ProtNLM"/>
    </source>
</evidence>
<gene>
    <name evidence="1" type="ORF">GCM10017790_70760</name>
</gene>
<organism evidence="1 2">
    <name type="scientific">Amycolatopsis oliviviridis</name>
    <dbReference type="NCBI Taxonomy" id="1471590"/>
    <lineage>
        <taxon>Bacteria</taxon>
        <taxon>Bacillati</taxon>
        <taxon>Actinomycetota</taxon>
        <taxon>Actinomycetes</taxon>
        <taxon>Pseudonocardiales</taxon>
        <taxon>Pseudonocardiaceae</taxon>
        <taxon>Amycolatopsis</taxon>
    </lineage>
</organism>
<sequence length="212" mass="22918">MVGVKKRWVRLGAFALAGILVVGAALQIAGLLPKLDPFGTSTVDRTRPAVLQAVRDLSQYHAAAGDYQVVVDIEKDVKWVPAAIAGERTLFVASGSVDAYVDFGPLVENSLTVSEDRRSVEVRLPEPKLAKPALDNEHSYVFGQERGLLDRLSALVSVPDQQRFHLAAEKRIGEAAQTSGLLERARANTKAMLTGLLRALGFEVIFTAEPTT</sequence>